<evidence type="ECO:0000313" key="3">
    <source>
        <dbReference type="Proteomes" id="UP000297907"/>
    </source>
</evidence>
<dbReference type="EMBL" id="SOFL01000023">
    <property type="protein sequence ID" value="TFC03137.1"/>
    <property type="molecule type" value="Genomic_DNA"/>
</dbReference>
<gene>
    <name evidence="2" type="ORF">E3O42_06740</name>
</gene>
<accession>A0A4R8WAZ5</accession>
<dbReference type="AlphaFoldDB" id="A0A4R8WAZ5"/>
<protein>
    <submittedName>
        <fullName evidence="2">Uncharacterized protein</fullName>
    </submittedName>
</protein>
<feature type="region of interest" description="Disordered" evidence="1">
    <location>
        <begin position="178"/>
        <end position="207"/>
    </location>
</feature>
<proteinExistence type="predicted"/>
<dbReference type="Proteomes" id="UP000297907">
    <property type="component" value="Unassembled WGS sequence"/>
</dbReference>
<name>A0A4R8WAZ5_9MICO</name>
<evidence type="ECO:0000313" key="2">
    <source>
        <dbReference type="EMBL" id="TFC03137.1"/>
    </source>
</evidence>
<reference evidence="2 3" key="1">
    <citation type="submission" date="2019-03" db="EMBL/GenBank/DDBJ databases">
        <title>Genomics of glacier-inhabiting Cryobacterium strains.</title>
        <authorList>
            <person name="Liu Q."/>
            <person name="Xin Y.-H."/>
        </authorList>
    </citation>
    <scope>NUCLEOTIDE SEQUENCE [LARGE SCALE GENOMIC DNA]</scope>
    <source>
        <strain evidence="2 3">RHLS22-1</strain>
    </source>
</reference>
<dbReference type="RefSeq" id="WP_134453213.1">
    <property type="nucleotide sequence ID" value="NZ_SOFL01000023.1"/>
</dbReference>
<comment type="caution">
    <text evidence="2">The sequence shown here is derived from an EMBL/GenBank/DDBJ whole genome shotgun (WGS) entry which is preliminary data.</text>
</comment>
<organism evidence="2 3">
    <name type="scientific">Cryobacterium adonitolivorans</name>
    <dbReference type="NCBI Taxonomy" id="1259189"/>
    <lineage>
        <taxon>Bacteria</taxon>
        <taxon>Bacillati</taxon>
        <taxon>Actinomycetota</taxon>
        <taxon>Actinomycetes</taxon>
        <taxon>Micrococcales</taxon>
        <taxon>Microbacteriaceae</taxon>
        <taxon>Cryobacterium</taxon>
    </lineage>
</organism>
<dbReference type="OrthoDB" id="4485313at2"/>
<sequence length="207" mass="22447">MSERIEVHAESHIVEFLNCRLPLPPHSPNLDSTSLIREGFEYPELHTGVWSGPVGVTVESRSGRPEEVDESWQDIAEFSAIVDDGPLVLCGFSEMPMPDWPRLDGFGPGIYRIRVHARGRDIADYAAVLEATEEYLIVSWLEKASPASLIALASQAGKSWIVAAEARPFSSFAGGMHAGTVPSSPAPTGSQPPTPLVIRSYPEQDPG</sequence>
<keyword evidence="3" id="KW-1185">Reference proteome</keyword>
<evidence type="ECO:0000256" key="1">
    <source>
        <dbReference type="SAM" id="MobiDB-lite"/>
    </source>
</evidence>